<dbReference type="InterPro" id="IPR013078">
    <property type="entry name" value="His_Pase_superF_clade-1"/>
</dbReference>
<dbReference type="Proteomes" id="UP000003558">
    <property type="component" value="Unassembled WGS sequence"/>
</dbReference>
<dbReference type="Pfam" id="PF00300">
    <property type="entry name" value="His_Phos_1"/>
    <property type="match status" value="1"/>
</dbReference>
<evidence type="ECO:0000313" key="2">
    <source>
        <dbReference type="Proteomes" id="UP000003558"/>
    </source>
</evidence>
<dbReference type="Gene3D" id="3.40.50.1240">
    <property type="entry name" value="Phosphoglycerate mutase-like"/>
    <property type="match status" value="1"/>
</dbReference>
<gene>
    <name evidence="1" type="ORF">GOALK_067_00620</name>
</gene>
<dbReference type="EMBL" id="BACI01000067">
    <property type="protein sequence ID" value="GAA13103.1"/>
    <property type="molecule type" value="Genomic_DNA"/>
</dbReference>
<dbReference type="RefSeq" id="WP_006359223.1">
    <property type="nucleotide sequence ID" value="NZ_BACI01000067.1"/>
</dbReference>
<reference evidence="1 2" key="1">
    <citation type="submission" date="2011-05" db="EMBL/GenBank/DDBJ databases">
        <title>Whole genome shotgun sequence of Gordonia alkanivorans NBRC 16433.</title>
        <authorList>
            <person name="Hosoyama A."/>
            <person name="Nakamura S."/>
            <person name="Takarada H."/>
            <person name="Tsuchikane K."/>
            <person name="Yamazaki S."/>
            <person name="Fujita N."/>
        </authorList>
    </citation>
    <scope>NUCLEOTIDE SEQUENCE [LARGE SCALE GENOMIC DNA]</scope>
    <source>
        <strain evidence="1 2">NBRC 16433</strain>
    </source>
</reference>
<organism evidence="1 2">
    <name type="scientific">Gordonia alkanivorans NBRC 16433</name>
    <dbReference type="NCBI Taxonomy" id="1027371"/>
    <lineage>
        <taxon>Bacteria</taxon>
        <taxon>Bacillati</taxon>
        <taxon>Actinomycetota</taxon>
        <taxon>Actinomycetes</taxon>
        <taxon>Mycobacteriales</taxon>
        <taxon>Gordoniaceae</taxon>
        <taxon>Gordonia</taxon>
    </lineage>
</organism>
<accession>F9VWW4</accession>
<dbReference type="AlphaFoldDB" id="F9VWW4"/>
<dbReference type="STRING" id="1027371.GOALK_067_00620"/>
<proteinExistence type="predicted"/>
<dbReference type="InterPro" id="IPR029033">
    <property type="entry name" value="His_PPase_superfam"/>
</dbReference>
<protein>
    <submittedName>
        <fullName evidence="1">Putative ribonuclease H/acid phosphatase</fullName>
    </submittedName>
</protein>
<sequence length="174" mass="18756">MQIITAGRTGPNRSVRFGGDASLDDRGRRDVEALAASLVGPVSFCGPEPATLESARLLGGRVEVDDALRTLDVGNWAGSAPEDIDPRELAAFFTDPAARPHGGESVEAFVRRVHDWRDRTITVGASIVVAMPVAQALLCDDATGYFRCEVRPAACYHWPPLRIRPEETESGGRT</sequence>
<dbReference type="SUPFAM" id="SSF53254">
    <property type="entry name" value="Phosphoglycerate mutase-like"/>
    <property type="match status" value="1"/>
</dbReference>
<evidence type="ECO:0000313" key="1">
    <source>
        <dbReference type="EMBL" id="GAA13103.1"/>
    </source>
</evidence>
<dbReference type="eggNOG" id="COG0406">
    <property type="taxonomic scope" value="Bacteria"/>
</dbReference>
<comment type="caution">
    <text evidence="1">The sequence shown here is derived from an EMBL/GenBank/DDBJ whole genome shotgun (WGS) entry which is preliminary data.</text>
</comment>
<name>F9VWW4_9ACTN</name>